<evidence type="ECO:0000313" key="8">
    <source>
        <dbReference type="WBParaSite" id="ACOC_0001237501-mRNA-1"/>
    </source>
</evidence>
<feature type="region of interest" description="Disordered" evidence="3">
    <location>
        <begin position="213"/>
        <end position="238"/>
    </location>
</feature>
<dbReference type="OrthoDB" id="5917859at2759"/>
<protein>
    <submittedName>
        <fullName evidence="8">TDP43_N domain-containing protein</fullName>
    </submittedName>
</protein>
<dbReference type="InterPro" id="IPR013783">
    <property type="entry name" value="Ig-like_fold"/>
</dbReference>
<dbReference type="AlphaFoldDB" id="A0A158PM90"/>
<evidence type="ECO:0000313" key="6">
    <source>
        <dbReference type="EMBL" id="VDM63961.1"/>
    </source>
</evidence>
<keyword evidence="7" id="KW-1185">Reference proteome</keyword>
<evidence type="ECO:0000259" key="4">
    <source>
        <dbReference type="Pfam" id="PF16561"/>
    </source>
</evidence>
<dbReference type="SUPFAM" id="SSF81296">
    <property type="entry name" value="E set domains"/>
    <property type="match status" value="1"/>
</dbReference>
<evidence type="ECO:0000256" key="2">
    <source>
        <dbReference type="SAM" id="Coils"/>
    </source>
</evidence>
<dbReference type="InterPro" id="IPR032640">
    <property type="entry name" value="AMPK1_CBM"/>
</dbReference>
<proteinExistence type="predicted"/>
<dbReference type="OMA" id="THFADYS"/>
<dbReference type="Pfam" id="PF18694">
    <property type="entry name" value="TDP-43_N"/>
    <property type="match status" value="1"/>
</dbReference>
<dbReference type="Proteomes" id="UP000267027">
    <property type="component" value="Unassembled WGS sequence"/>
</dbReference>
<dbReference type="Gene3D" id="2.60.40.10">
    <property type="entry name" value="Immunoglobulins"/>
    <property type="match status" value="1"/>
</dbReference>
<dbReference type="InterPro" id="IPR041105">
    <property type="entry name" value="TDP-43_N"/>
</dbReference>
<feature type="coiled-coil region" evidence="2">
    <location>
        <begin position="488"/>
        <end position="550"/>
    </location>
</feature>
<sequence>MGYSWKSNGAMWSSHNAWVRLQIEPVEVATDEGGIVFSSVQSVVPGAHGLYYREGGQRRPLEYDNNTGKILAPASGWSAQDIYIHLAHGSRHGSHYADYAKASQQFEKNISAVQKLIATAGLTYGAKVPRAEKATRTSSRTRGVKSGFEAQPENVHISDESDNNAVNQLVEQKNREIEKLLDANEELKLRMKELKEELRDEMRHNLELQQSIEKSHVQENEQSVKPLSESEDDRKDYGEQQDALEMAKLTIIEKDEELRQKDEEIAQLRLRCGDLHPTVVSQPDLSEESKKIALLETKIADLLEEKTQLINNVQNEQAAIIAERDQRISQLEIGEKEEEINNLHSVIADLRSSLATAKKEKEESEWHLGEHKEWLSNSKEKVAYLQNQLNLLSDPERLALPPPNSPKMRSALENTDESAKAQIRSLETKLQLANQSFRNSEAERQKYEQINRDTMKHVVQLENENGRLRGITEELSSKLRDSASVQVLDEKDARLRDLADERSRLQWRIGELCQWWSDAKWKIGELEAGLAHQRHLLETANTKIQSLNEQYSVNNEAVRKYKMLYSLSHIDVISSFILSIVFRSPQPSTTFVMPPSSYSVSQINQWRFANTCLPSPVYALTPLCHSHLSAYETKRVKIEIEHGNQQDIFLMGSFLDWKWALRCDPLGEGKSGVTLDLPRGRHEFRFLVDGRWLTSSLHTKVPNGFGGDNNLLCIE</sequence>
<dbReference type="WBParaSite" id="ACOC_0001237501-mRNA-1">
    <property type="protein sequence ID" value="ACOC_0001237501-mRNA-1"/>
    <property type="gene ID" value="ACOC_0001237501"/>
</dbReference>
<dbReference type="InterPro" id="IPR014756">
    <property type="entry name" value="Ig_E-set"/>
</dbReference>
<gene>
    <name evidence="6" type="ORF">ACOC_LOCUS12376</name>
</gene>
<evidence type="ECO:0000256" key="3">
    <source>
        <dbReference type="SAM" id="MobiDB-lite"/>
    </source>
</evidence>
<organism evidence="8">
    <name type="scientific">Angiostrongylus costaricensis</name>
    <name type="common">Nematode worm</name>
    <dbReference type="NCBI Taxonomy" id="334426"/>
    <lineage>
        <taxon>Eukaryota</taxon>
        <taxon>Metazoa</taxon>
        <taxon>Ecdysozoa</taxon>
        <taxon>Nematoda</taxon>
        <taxon>Chromadorea</taxon>
        <taxon>Rhabditida</taxon>
        <taxon>Rhabditina</taxon>
        <taxon>Rhabditomorpha</taxon>
        <taxon>Strongyloidea</taxon>
        <taxon>Metastrongylidae</taxon>
        <taxon>Angiostrongylus</taxon>
    </lineage>
</organism>
<dbReference type="EMBL" id="UYYA01005010">
    <property type="protein sequence ID" value="VDM63961.1"/>
    <property type="molecule type" value="Genomic_DNA"/>
</dbReference>
<dbReference type="Pfam" id="PF16561">
    <property type="entry name" value="AMPK1_CBM"/>
    <property type="match status" value="1"/>
</dbReference>
<accession>A0A158PM90</accession>
<feature type="domain" description="TAR DNA-binding protein 43 N-terminal" evidence="5">
    <location>
        <begin position="24"/>
        <end position="85"/>
    </location>
</feature>
<feature type="coiled-coil region" evidence="2">
    <location>
        <begin position="244"/>
        <end position="360"/>
    </location>
</feature>
<keyword evidence="2" id="KW-0175">Coiled coil</keyword>
<comment type="function">
    <text evidence="1">Non-catalytic subunit of AMP-activated protein kinase (AMPK), an energy sensor protein kinase that plays a key role in regulating cellular energy metabolism. In response to reduction of intracellular ATP levels, AMPK activates energy-producing pathways and inhibits energy-consuming processes: inhibits protein, carbohydrate and lipid biosynthesis, as well as cell growth and proliferation. AMPK acts via direct phosphorylation of metabolic enzymes, and by longer-term effects via phosphorylation of transcription regulators. Also acts as a regulator of cellular polarity by remodeling the actin cytoskeleton; probably by indirectly activating myosin. Beta non-catalytic subunit acts as a scaffold on which the AMPK complex assembles, via its C-terminus that bridges alpha (PRKAA1 or PRKAA2) and gamma subunits (PRKAG1, PRKAG2 or PRKAG3).</text>
</comment>
<evidence type="ECO:0000256" key="1">
    <source>
        <dbReference type="ARBA" id="ARBA00025180"/>
    </source>
</evidence>
<dbReference type="STRING" id="334426.A0A158PM90"/>
<dbReference type="CDD" id="cd19609">
    <property type="entry name" value="NTD_TDP-43"/>
    <property type="match status" value="1"/>
</dbReference>
<evidence type="ECO:0000313" key="7">
    <source>
        <dbReference type="Proteomes" id="UP000267027"/>
    </source>
</evidence>
<name>A0A158PM90_ANGCS</name>
<dbReference type="CDD" id="cd02859">
    <property type="entry name" value="E_set_AMPKbeta_like_N"/>
    <property type="match status" value="1"/>
</dbReference>
<feature type="coiled-coil region" evidence="2">
    <location>
        <begin position="409"/>
        <end position="464"/>
    </location>
</feature>
<feature type="coiled-coil region" evidence="2">
    <location>
        <begin position="163"/>
        <end position="211"/>
    </location>
</feature>
<evidence type="ECO:0000259" key="5">
    <source>
        <dbReference type="Pfam" id="PF18694"/>
    </source>
</evidence>
<reference evidence="8" key="1">
    <citation type="submission" date="2016-04" db="UniProtKB">
        <authorList>
            <consortium name="WormBaseParasite"/>
        </authorList>
    </citation>
    <scope>IDENTIFICATION</scope>
</reference>
<feature type="domain" description="AMP-activated protein kinase glycogen-binding" evidence="4">
    <location>
        <begin position="644"/>
        <end position="714"/>
    </location>
</feature>
<reference evidence="6 7" key="2">
    <citation type="submission" date="2018-11" db="EMBL/GenBank/DDBJ databases">
        <authorList>
            <consortium name="Pathogen Informatics"/>
        </authorList>
    </citation>
    <scope>NUCLEOTIDE SEQUENCE [LARGE SCALE GENOMIC DNA]</scope>
    <source>
        <strain evidence="6 7">Costa Rica</strain>
    </source>
</reference>